<accession>A0A3B0G726</accession>
<dbReference type="AlphaFoldDB" id="A0A3B0G726"/>
<keyword evidence="1" id="KW-0472">Membrane</keyword>
<feature type="transmembrane region" description="Helical" evidence="1">
    <location>
        <begin position="46"/>
        <end position="71"/>
    </location>
</feature>
<feature type="transmembrane region" description="Helical" evidence="1">
    <location>
        <begin position="6"/>
        <end position="26"/>
    </location>
</feature>
<evidence type="ECO:0000256" key="1">
    <source>
        <dbReference type="SAM" id="Phobius"/>
    </source>
</evidence>
<dbReference type="RefSeq" id="WP_120691739.1">
    <property type="nucleotide sequence ID" value="NZ_RBNH01000003.1"/>
</dbReference>
<dbReference type="EMBL" id="RBNH01000003">
    <property type="protein sequence ID" value="RKO26077.1"/>
    <property type="molecule type" value="Genomic_DNA"/>
</dbReference>
<feature type="transmembrane region" description="Helical" evidence="1">
    <location>
        <begin position="77"/>
        <end position="100"/>
    </location>
</feature>
<comment type="caution">
    <text evidence="2">The sequence shown here is derived from an EMBL/GenBank/DDBJ whole genome shotgun (WGS) entry which is preliminary data.</text>
</comment>
<dbReference type="Pfam" id="PF06993">
    <property type="entry name" value="DUF1304"/>
    <property type="match status" value="1"/>
</dbReference>
<sequence length="132" mass="14109">MNAVSQIFAVLAAVIYIAVFPLESFLMHRPWAQKFLSTPPRNVPAVMMWAIPTGFRNLVIGLGVLAGVAAVNMGYLVVGYTLVIYCCLNMVLTAPAMFLADMQGHYPKKGDSIPGTVGATVPALIALIALPF</sequence>
<feature type="transmembrane region" description="Helical" evidence="1">
    <location>
        <begin position="112"/>
        <end position="130"/>
    </location>
</feature>
<dbReference type="InterPro" id="IPR009732">
    <property type="entry name" value="DUF1304"/>
</dbReference>
<proteinExistence type="predicted"/>
<evidence type="ECO:0000313" key="3">
    <source>
        <dbReference type="Proteomes" id="UP000273159"/>
    </source>
</evidence>
<protein>
    <submittedName>
        <fullName evidence="2">DUF1304 family protein</fullName>
    </submittedName>
</protein>
<keyword evidence="1" id="KW-0812">Transmembrane</keyword>
<dbReference type="Proteomes" id="UP000273159">
    <property type="component" value="Unassembled WGS sequence"/>
</dbReference>
<reference evidence="3" key="2">
    <citation type="submission" date="2018-10" db="EMBL/GenBank/DDBJ databases">
        <authorList>
            <person name="Wang Y."/>
            <person name="Wang J."/>
            <person name="Yang X."/>
            <person name="Wang Z."/>
            <person name="Huang Y."/>
        </authorList>
    </citation>
    <scope>NUCLEOTIDE SEQUENCE [LARGE SCALE GENOMIC DNA]</scope>
    <source>
        <strain evidence="3">J015</strain>
    </source>
</reference>
<name>A0A3B0G726_PSEPS</name>
<reference evidence="2 3" key="1">
    <citation type="submission" date="2018-10" db="EMBL/GenBank/DDBJ databases">
        <title>Genome-guide identification and characterization of bacteria that degrade polycyclic aromatic hydrocarbons and resist hexavalent chromium simultaneously.</title>
        <authorList>
            <person name="Feng H."/>
        </authorList>
    </citation>
    <scope>NUCLEOTIDE SEQUENCE [LARGE SCALE GENOMIC DNA]</scope>
    <source>
        <strain evidence="2 3">J015</strain>
    </source>
</reference>
<gene>
    <name evidence="2" type="ORF">D7Z96_04830</name>
</gene>
<keyword evidence="1" id="KW-1133">Transmembrane helix</keyword>
<organism evidence="2 3">
    <name type="scientific">Pseudarthrobacter phenanthrenivorans</name>
    <name type="common">Arthrobacter phenanthrenivorans</name>
    <dbReference type="NCBI Taxonomy" id="361575"/>
    <lineage>
        <taxon>Bacteria</taxon>
        <taxon>Bacillati</taxon>
        <taxon>Actinomycetota</taxon>
        <taxon>Actinomycetes</taxon>
        <taxon>Micrococcales</taxon>
        <taxon>Micrococcaceae</taxon>
        <taxon>Pseudarthrobacter</taxon>
    </lineage>
</organism>
<evidence type="ECO:0000313" key="2">
    <source>
        <dbReference type="EMBL" id="RKO26077.1"/>
    </source>
</evidence>